<gene>
    <name evidence="10 14" type="primary">secA</name>
    <name evidence="14" type="ORF">NITLEN_90142</name>
</gene>
<dbReference type="Gene3D" id="3.40.50.300">
    <property type="entry name" value="P-loop containing nucleotide triphosphate hydrolases"/>
    <property type="match status" value="2"/>
</dbReference>
<comment type="subcellular location">
    <subcellularLocation>
        <location evidence="10">Cell membrane</location>
        <topology evidence="10">Peripheral membrane protein</topology>
        <orientation evidence="10">Cytoplasmic side</orientation>
    </subcellularLocation>
    <subcellularLocation>
        <location evidence="10">Cytoplasm</location>
    </subcellularLocation>
    <text evidence="10">Distribution is 50-50.</text>
</comment>
<dbReference type="GO" id="GO:0006605">
    <property type="term" value="P:protein targeting"/>
    <property type="evidence" value="ECO:0007669"/>
    <property type="project" value="UniProtKB-UniRule"/>
</dbReference>
<dbReference type="GO" id="GO:0008564">
    <property type="term" value="F:protein-exporting ATPase activity"/>
    <property type="evidence" value="ECO:0007669"/>
    <property type="project" value="UniProtKB-EC"/>
</dbReference>
<dbReference type="SUPFAM" id="SSF81767">
    <property type="entry name" value="Pre-protein crosslinking domain of SecA"/>
    <property type="match status" value="1"/>
</dbReference>
<dbReference type="InterPro" id="IPR000185">
    <property type="entry name" value="SecA"/>
</dbReference>
<evidence type="ECO:0000313" key="14">
    <source>
        <dbReference type="EMBL" id="SPP66887.1"/>
    </source>
</evidence>
<dbReference type="FunFam" id="3.40.50.300:FF:000429">
    <property type="entry name" value="Preprotein translocase subunit SecA"/>
    <property type="match status" value="1"/>
</dbReference>
<keyword evidence="1 10" id="KW-0813">Transport</keyword>
<sequence>MFSARFQQTSIRSPYLERDLPRIGWCDRMGAAMARPFLRRAKAWDCRRADIVGAVNRYDQSIRPLPDEGLRALASELRAKLRREGLVFEASAKAFAVVREAAARAIGKRPFDVQLFSGWVLLNGLVAEMATGEGKTLTAVLPAATAALAGVPVHIITVNDYLAARDAAAMGPIYAMLGLSVGVVTHDMEPSARRAAYGCDVTYCTNKEVAFDYLRDRLAVGKQPHRVQLELRRYFGRDVGRDRIVLRGLCFGLVDEADSVLIDEAKVPLIISGSSGEVPEKSLYESALLLARELVPGEDFTMNPRERSVLLTSMGKAKLAARAQLFGGLWKGPRRREALVGQALTALVVFRRDEHYLLREGKVQIIDEYTGRILEGRSWEQGLHQMIEIKEGCSVTPLTNPLIRLTYQRFFRRYLWLAGMTGTAREVSKELWSVYRLASVRIPTNRPIQRVHWGEWVFPTGEDKWKAVTARVAALHLKGRPVLIGTRSVSASEELSSRLIAAGLPHRVLNARQDEEEAAIVACAGEQGRVTVATNMAGRGTDIHIDKAVAELGGLHVIATERHEAGRIDRQLYGRCGRQGDPGSCEAFVSLEDELVQAHQRAWAGRVCRLMFSTNRWIAQRIGVWVVARAQRRAERWHANIRRDLLKHEEQAESSLAFSGTVE</sequence>
<evidence type="ECO:0000259" key="11">
    <source>
        <dbReference type="PROSITE" id="PS51192"/>
    </source>
</evidence>
<dbReference type="GO" id="GO:0065002">
    <property type="term" value="P:intracellular protein transmembrane transport"/>
    <property type="evidence" value="ECO:0007669"/>
    <property type="project" value="UniProtKB-UniRule"/>
</dbReference>
<comment type="catalytic activity">
    <reaction evidence="10">
        <text>ATP + H2O + cellular proteinSide 1 = ADP + phosphate + cellular proteinSide 2.</text>
        <dbReference type="EC" id="7.4.2.8"/>
    </reaction>
</comment>
<dbReference type="CDD" id="cd17928">
    <property type="entry name" value="DEXDc_SecA"/>
    <property type="match status" value="1"/>
</dbReference>
<dbReference type="OrthoDB" id="9805579at2"/>
<keyword evidence="3 10" id="KW-0963">Cytoplasm</keyword>
<feature type="binding site" evidence="10">
    <location>
        <position position="542"/>
    </location>
    <ligand>
        <name>ATP</name>
        <dbReference type="ChEBI" id="CHEBI:30616"/>
    </ligand>
</feature>
<dbReference type="PROSITE" id="PS51194">
    <property type="entry name" value="HELICASE_CTER"/>
    <property type="match status" value="1"/>
</dbReference>
<dbReference type="InterPro" id="IPR001650">
    <property type="entry name" value="Helicase_C-like"/>
</dbReference>
<dbReference type="InParanoid" id="A0A330LCB7"/>
<dbReference type="InterPro" id="IPR014001">
    <property type="entry name" value="Helicase_ATP-bd"/>
</dbReference>
<evidence type="ECO:0000259" key="13">
    <source>
        <dbReference type="PROSITE" id="PS51196"/>
    </source>
</evidence>
<dbReference type="GO" id="GO:0031522">
    <property type="term" value="C:cell envelope Sec protein transport complex"/>
    <property type="evidence" value="ECO:0007669"/>
    <property type="project" value="TreeGrafter"/>
</dbReference>
<evidence type="ECO:0000256" key="5">
    <source>
        <dbReference type="ARBA" id="ARBA00022840"/>
    </source>
</evidence>
<dbReference type="GO" id="GO:0017038">
    <property type="term" value="P:protein import"/>
    <property type="evidence" value="ECO:0007669"/>
    <property type="project" value="InterPro"/>
</dbReference>
<feature type="domain" description="Helicase ATP-binding" evidence="11">
    <location>
        <begin position="116"/>
        <end position="293"/>
    </location>
</feature>
<dbReference type="PROSITE" id="PS51196">
    <property type="entry name" value="SECA_MOTOR_DEAD"/>
    <property type="match status" value="1"/>
</dbReference>
<evidence type="ECO:0000256" key="6">
    <source>
        <dbReference type="ARBA" id="ARBA00022927"/>
    </source>
</evidence>
<dbReference type="GO" id="GO:0005886">
    <property type="term" value="C:plasma membrane"/>
    <property type="evidence" value="ECO:0007669"/>
    <property type="project" value="UniProtKB-SubCell"/>
</dbReference>
<dbReference type="SMART" id="SM00957">
    <property type="entry name" value="SecA_DEAD"/>
    <property type="match status" value="1"/>
</dbReference>
<evidence type="ECO:0000259" key="12">
    <source>
        <dbReference type="PROSITE" id="PS51194"/>
    </source>
</evidence>
<feature type="binding site" evidence="10">
    <location>
        <begin position="132"/>
        <end position="136"/>
    </location>
    <ligand>
        <name>ATP</name>
        <dbReference type="ChEBI" id="CHEBI:30616"/>
    </ligand>
</feature>
<dbReference type="Pfam" id="PF21090">
    <property type="entry name" value="P-loop_SecA"/>
    <property type="match status" value="2"/>
</dbReference>
<protein>
    <recommendedName>
        <fullName evidence="10">Protein translocase subunit SecA</fullName>
        <ecNumber evidence="10">7.4.2.8</ecNumber>
    </recommendedName>
</protein>
<evidence type="ECO:0000256" key="9">
    <source>
        <dbReference type="ARBA" id="ARBA00023136"/>
    </source>
</evidence>
<dbReference type="GO" id="GO:0005829">
    <property type="term" value="C:cytosol"/>
    <property type="evidence" value="ECO:0007669"/>
    <property type="project" value="TreeGrafter"/>
</dbReference>
<comment type="function">
    <text evidence="10">Part of the Sec protein translocase complex. Interacts with the SecYEG preprotein conducting channel. Has a central role in coupling the hydrolysis of ATP to the transfer of proteins into and across the cell membrane, serving as an ATP-driven molecular motor driving the stepwise translocation of polypeptide chains across the membrane.</text>
</comment>
<dbReference type="InterPro" id="IPR011115">
    <property type="entry name" value="SecA_DEAD"/>
</dbReference>
<dbReference type="GO" id="GO:0005524">
    <property type="term" value="F:ATP binding"/>
    <property type="evidence" value="ECO:0007669"/>
    <property type="project" value="UniProtKB-UniRule"/>
</dbReference>
<dbReference type="InterPro" id="IPR014018">
    <property type="entry name" value="SecA_motor_DEAD"/>
</dbReference>
<dbReference type="InterPro" id="IPR027417">
    <property type="entry name" value="P-loop_NTPase"/>
</dbReference>
<dbReference type="InterPro" id="IPR036670">
    <property type="entry name" value="SecA_X-link_sf"/>
</dbReference>
<keyword evidence="7 10" id="KW-1278">Translocase</keyword>
<feature type="binding site" evidence="10">
    <location>
        <position position="114"/>
    </location>
    <ligand>
        <name>ATP</name>
        <dbReference type="ChEBI" id="CHEBI:30616"/>
    </ligand>
</feature>
<dbReference type="SMART" id="SM00958">
    <property type="entry name" value="SecA_PP_bind"/>
    <property type="match status" value="1"/>
</dbReference>
<evidence type="ECO:0000256" key="1">
    <source>
        <dbReference type="ARBA" id="ARBA00022448"/>
    </source>
</evidence>
<dbReference type="InterPro" id="IPR011130">
    <property type="entry name" value="SecA_preprotein_X-link_dom"/>
</dbReference>
<name>A0A330LCB7_9BACT</name>
<keyword evidence="2 10" id="KW-1003">Cell membrane</keyword>
<evidence type="ECO:0000313" key="15">
    <source>
        <dbReference type="Proteomes" id="UP000248168"/>
    </source>
</evidence>
<keyword evidence="5 10" id="KW-0067">ATP-binding</keyword>
<proteinExistence type="inferred from homology"/>
<dbReference type="GO" id="GO:0043952">
    <property type="term" value="P:protein transport by the Sec complex"/>
    <property type="evidence" value="ECO:0007669"/>
    <property type="project" value="TreeGrafter"/>
</dbReference>
<dbReference type="SUPFAM" id="SSF52540">
    <property type="entry name" value="P-loop containing nucleoside triphosphate hydrolases"/>
    <property type="match status" value="2"/>
</dbReference>
<dbReference type="HAMAP" id="MF_01382">
    <property type="entry name" value="SecA"/>
    <property type="match status" value="1"/>
</dbReference>
<keyword evidence="8 10" id="KW-0811">Translocation</keyword>
<organism evidence="14 15">
    <name type="scientific">Nitrospira lenta</name>
    <dbReference type="NCBI Taxonomy" id="1436998"/>
    <lineage>
        <taxon>Bacteria</taxon>
        <taxon>Pseudomonadati</taxon>
        <taxon>Nitrospirota</taxon>
        <taxon>Nitrospiria</taxon>
        <taxon>Nitrospirales</taxon>
        <taxon>Nitrospiraceae</taxon>
        <taxon>Nitrospira</taxon>
    </lineage>
</organism>
<comment type="subunit">
    <text evidence="10">Monomer and homodimer. Part of the essential Sec protein translocation apparatus which comprises SecA, SecYEG and auxiliary proteins SecDF. Other proteins may also be involved.</text>
</comment>
<dbReference type="EC" id="7.4.2.8" evidence="10"/>
<evidence type="ECO:0000256" key="2">
    <source>
        <dbReference type="ARBA" id="ARBA00022475"/>
    </source>
</evidence>
<accession>A0A330LCB7</accession>
<dbReference type="EMBL" id="OUNR01000022">
    <property type="protein sequence ID" value="SPP66887.1"/>
    <property type="molecule type" value="Genomic_DNA"/>
</dbReference>
<dbReference type="Pfam" id="PF01043">
    <property type="entry name" value="SecA_PP_bind"/>
    <property type="match status" value="1"/>
</dbReference>
<evidence type="ECO:0000256" key="10">
    <source>
        <dbReference type="HAMAP-Rule" id="MF_01382"/>
    </source>
</evidence>
<dbReference type="AlphaFoldDB" id="A0A330LCB7"/>
<keyword evidence="6 10" id="KW-0653">Protein transport</keyword>
<dbReference type="RefSeq" id="WP_121990987.1">
    <property type="nucleotide sequence ID" value="NZ_OUNR01000022.1"/>
</dbReference>
<dbReference type="Proteomes" id="UP000248168">
    <property type="component" value="Unassembled WGS sequence"/>
</dbReference>
<dbReference type="InterPro" id="IPR044722">
    <property type="entry name" value="SecA_SF2_C"/>
</dbReference>
<dbReference type="PROSITE" id="PS51192">
    <property type="entry name" value="HELICASE_ATP_BIND_1"/>
    <property type="match status" value="1"/>
</dbReference>
<evidence type="ECO:0000256" key="8">
    <source>
        <dbReference type="ARBA" id="ARBA00023010"/>
    </source>
</evidence>
<dbReference type="Pfam" id="PF07517">
    <property type="entry name" value="SecA_DEAD"/>
    <property type="match status" value="1"/>
</dbReference>
<keyword evidence="9 10" id="KW-0472">Membrane</keyword>
<feature type="domain" description="SecA family profile" evidence="13">
    <location>
        <begin position="30"/>
        <end position="623"/>
    </location>
</feature>
<dbReference type="PANTHER" id="PTHR30612:SF0">
    <property type="entry name" value="CHLOROPLAST PROTEIN-TRANSPORTING ATPASE"/>
    <property type="match status" value="1"/>
</dbReference>
<evidence type="ECO:0000256" key="3">
    <source>
        <dbReference type="ARBA" id="ARBA00022490"/>
    </source>
</evidence>
<dbReference type="PRINTS" id="PR00906">
    <property type="entry name" value="SECA"/>
</dbReference>
<evidence type="ECO:0000256" key="7">
    <source>
        <dbReference type="ARBA" id="ARBA00022967"/>
    </source>
</evidence>
<dbReference type="PANTHER" id="PTHR30612">
    <property type="entry name" value="SECA INNER MEMBRANE COMPONENT OF SEC PROTEIN SECRETION SYSTEM"/>
    <property type="match status" value="1"/>
</dbReference>
<evidence type="ECO:0000256" key="4">
    <source>
        <dbReference type="ARBA" id="ARBA00022741"/>
    </source>
</evidence>
<comment type="similarity">
    <text evidence="10">Belongs to the SecA family.</text>
</comment>
<dbReference type="Gene3D" id="3.90.1440.10">
    <property type="entry name" value="SecA, preprotein cross-linking domain"/>
    <property type="match status" value="1"/>
</dbReference>
<dbReference type="CDD" id="cd18803">
    <property type="entry name" value="SF2_C_secA"/>
    <property type="match status" value="1"/>
</dbReference>
<keyword evidence="15" id="KW-1185">Reference proteome</keyword>
<keyword evidence="4 10" id="KW-0547">Nucleotide-binding</keyword>
<reference evidence="15" key="1">
    <citation type="submission" date="2018-04" db="EMBL/GenBank/DDBJ databases">
        <authorList>
            <person name="Lucker S."/>
            <person name="Sakoula D."/>
        </authorList>
    </citation>
    <scope>NUCLEOTIDE SEQUENCE [LARGE SCALE GENOMIC DNA]</scope>
</reference>
<feature type="domain" description="Helicase C-terminal" evidence="12">
    <location>
        <begin position="467"/>
        <end position="614"/>
    </location>
</feature>